<evidence type="ECO:0000313" key="3">
    <source>
        <dbReference type="Proteomes" id="UP000542776"/>
    </source>
</evidence>
<dbReference type="PANTHER" id="PTHR36558:SF1">
    <property type="entry name" value="RESTRICTION ENDONUCLEASE DOMAIN-CONTAINING PROTEIN-RELATED"/>
    <property type="match status" value="1"/>
</dbReference>
<dbReference type="Proteomes" id="UP000542776">
    <property type="component" value="Unassembled WGS sequence"/>
</dbReference>
<reference evidence="2 3" key="1">
    <citation type="submission" date="2020-08" db="EMBL/GenBank/DDBJ databases">
        <title>Genomic Encyclopedia of Type Strains, Phase IV (KMG-IV): sequencing the most valuable type-strain genomes for metagenomic binning, comparative biology and taxonomic classification.</title>
        <authorList>
            <person name="Goeker M."/>
        </authorList>
    </citation>
    <scope>NUCLEOTIDE SEQUENCE [LARGE SCALE GENOMIC DNA]</scope>
    <source>
        <strain evidence="2 3">DSM 102238</strain>
    </source>
</reference>
<dbReference type="GO" id="GO:0004519">
    <property type="term" value="F:endonuclease activity"/>
    <property type="evidence" value="ECO:0007669"/>
    <property type="project" value="UniProtKB-KW"/>
</dbReference>
<gene>
    <name evidence="2" type="ORF">GGR04_000147</name>
</gene>
<comment type="caution">
    <text evidence="2">The sequence shown here is derived from an EMBL/GenBank/DDBJ whole genome shotgun (WGS) entry which is preliminary data.</text>
</comment>
<protein>
    <submittedName>
        <fullName evidence="2">Uma2 family endonuclease</fullName>
    </submittedName>
</protein>
<dbReference type="SUPFAM" id="SSF52980">
    <property type="entry name" value="Restriction endonuclease-like"/>
    <property type="match status" value="1"/>
</dbReference>
<feature type="domain" description="Putative restriction endonuclease" evidence="1">
    <location>
        <begin position="12"/>
        <end position="164"/>
    </location>
</feature>
<accession>A0A7W6EA97</accession>
<dbReference type="AlphaFoldDB" id="A0A7W6EA97"/>
<keyword evidence="2" id="KW-0540">Nuclease</keyword>
<dbReference type="CDD" id="cd06260">
    <property type="entry name" value="DUF820-like"/>
    <property type="match status" value="1"/>
</dbReference>
<evidence type="ECO:0000313" key="2">
    <source>
        <dbReference type="EMBL" id="MBB3996326.1"/>
    </source>
</evidence>
<keyword evidence="3" id="KW-1185">Reference proteome</keyword>
<dbReference type="InterPro" id="IPR012296">
    <property type="entry name" value="Nuclease_put_TT1808"/>
</dbReference>
<dbReference type="InterPro" id="IPR011335">
    <property type="entry name" value="Restrct_endonuc-II-like"/>
</dbReference>
<organism evidence="2 3">
    <name type="scientific">Aureimonas pseudogalii</name>
    <dbReference type="NCBI Taxonomy" id="1744844"/>
    <lineage>
        <taxon>Bacteria</taxon>
        <taxon>Pseudomonadati</taxon>
        <taxon>Pseudomonadota</taxon>
        <taxon>Alphaproteobacteria</taxon>
        <taxon>Hyphomicrobiales</taxon>
        <taxon>Aurantimonadaceae</taxon>
        <taxon>Aureimonas</taxon>
    </lineage>
</organism>
<dbReference type="Pfam" id="PF05685">
    <property type="entry name" value="Uma2"/>
    <property type="match status" value="1"/>
</dbReference>
<sequence>MSEARAEIWSLPDFLAWESHQERRWELVEGRATMMAGGTQAHALIAANLIVALRPLLRASSCRPVGSDLRIPIPATGNVRYPDVTIDCGRFDPSAHDASEPRIVFEVLSQSTGWYDQTRKLRDYEGVPTIRQYVCISQSEPRVSVWLRSEDGRFAQQDDILAGELSLNIEGGPISLALTDVYEGTDLLPASRTA</sequence>
<dbReference type="EMBL" id="JACIEK010000001">
    <property type="protein sequence ID" value="MBB3996326.1"/>
    <property type="molecule type" value="Genomic_DNA"/>
</dbReference>
<evidence type="ECO:0000259" key="1">
    <source>
        <dbReference type="Pfam" id="PF05685"/>
    </source>
</evidence>
<dbReference type="PANTHER" id="PTHR36558">
    <property type="entry name" value="GLR1098 PROTEIN"/>
    <property type="match status" value="1"/>
</dbReference>
<dbReference type="RefSeq" id="WP_183196877.1">
    <property type="nucleotide sequence ID" value="NZ_JACIEK010000001.1"/>
</dbReference>
<dbReference type="Gene3D" id="3.90.1570.10">
    <property type="entry name" value="tt1808, chain A"/>
    <property type="match status" value="1"/>
</dbReference>
<dbReference type="InterPro" id="IPR008538">
    <property type="entry name" value="Uma2"/>
</dbReference>
<keyword evidence="2" id="KW-0378">Hydrolase</keyword>
<name>A0A7W6EA97_9HYPH</name>
<proteinExistence type="predicted"/>
<keyword evidence="2" id="KW-0255">Endonuclease</keyword>